<organism evidence="2 3">
    <name type="scientific">Protopolystoma xenopodis</name>
    <dbReference type="NCBI Taxonomy" id="117903"/>
    <lineage>
        <taxon>Eukaryota</taxon>
        <taxon>Metazoa</taxon>
        <taxon>Spiralia</taxon>
        <taxon>Lophotrochozoa</taxon>
        <taxon>Platyhelminthes</taxon>
        <taxon>Monogenea</taxon>
        <taxon>Polyopisthocotylea</taxon>
        <taxon>Polystomatidea</taxon>
        <taxon>Polystomatidae</taxon>
        <taxon>Protopolystoma</taxon>
    </lineage>
</organism>
<sequence length="409" mass="46018">MKQALEAEEAEALENARKASEEADKKRKANETAKLAFSCPGDKGISSELKDRSPDESSSIVSNKIDQSRCVLKNQPSIIVQRQAGADFYLQVIGLDVVLETRSGVMDEDSYELKQVVKRPRIAGKPDDDDSDYKTIDIPLLYACAILDPLSRGFFLLPDVESFIFSLGLPVSRLQVRQMLRRVSGIRNRIFYRSLTDVMASSKVGHFILSDIDDEEYMQELVRGGDAVLEEHETESNYPASAIILSNSDDLDTLVHASDATGDSSTPATGFLMRLRRLEMEKQKMQMLIRRQSKEIGNTLNENAKEIPLLRQRIREFQEKQEEYYDRYWGERDKVHTAVRYMEGHLGELSSMRSSLSAVLTRIRSRPKSKQTNDGKSEDSATVSESENIFPAPNDPVAVKKVLSSVLAV</sequence>
<feature type="region of interest" description="Disordered" evidence="1">
    <location>
        <begin position="1"/>
        <end position="61"/>
    </location>
</feature>
<accession>A0A3S4ZZC5</accession>
<comment type="caution">
    <text evidence="2">The sequence shown here is derived from an EMBL/GenBank/DDBJ whole genome shotgun (WGS) entry which is preliminary data.</text>
</comment>
<feature type="compositionally biased region" description="Acidic residues" evidence="1">
    <location>
        <begin position="1"/>
        <end position="12"/>
    </location>
</feature>
<reference evidence="2" key="1">
    <citation type="submission" date="2018-11" db="EMBL/GenBank/DDBJ databases">
        <authorList>
            <consortium name="Pathogen Informatics"/>
        </authorList>
    </citation>
    <scope>NUCLEOTIDE SEQUENCE</scope>
</reference>
<gene>
    <name evidence="2" type="ORF">PXEA_LOCUS17004</name>
</gene>
<dbReference type="OrthoDB" id="21006at2759"/>
<dbReference type="Proteomes" id="UP000784294">
    <property type="component" value="Unassembled WGS sequence"/>
</dbReference>
<evidence type="ECO:0000313" key="3">
    <source>
        <dbReference type="Proteomes" id="UP000784294"/>
    </source>
</evidence>
<protein>
    <submittedName>
        <fullName evidence="2">Uncharacterized protein</fullName>
    </submittedName>
</protein>
<dbReference type="EMBL" id="CAAALY010062607">
    <property type="protein sequence ID" value="VEL23564.1"/>
    <property type="molecule type" value="Genomic_DNA"/>
</dbReference>
<proteinExistence type="predicted"/>
<evidence type="ECO:0000313" key="2">
    <source>
        <dbReference type="EMBL" id="VEL23564.1"/>
    </source>
</evidence>
<dbReference type="AlphaFoldDB" id="A0A3S4ZZC5"/>
<feature type="compositionally biased region" description="Basic and acidic residues" evidence="1">
    <location>
        <begin position="14"/>
        <end position="31"/>
    </location>
</feature>
<evidence type="ECO:0000256" key="1">
    <source>
        <dbReference type="SAM" id="MobiDB-lite"/>
    </source>
</evidence>
<keyword evidence="3" id="KW-1185">Reference proteome</keyword>
<feature type="region of interest" description="Disordered" evidence="1">
    <location>
        <begin position="363"/>
        <end position="391"/>
    </location>
</feature>
<name>A0A3S4ZZC5_9PLAT</name>